<dbReference type="Proteomes" id="UP000290407">
    <property type="component" value="Unassembled WGS sequence"/>
</dbReference>
<dbReference type="SUPFAM" id="SSF52743">
    <property type="entry name" value="Subtilisin-like"/>
    <property type="match status" value="1"/>
</dbReference>
<comment type="similarity">
    <text evidence="1 5 6">Belongs to the peptidase S8 family.</text>
</comment>
<dbReference type="PROSITE" id="PS00136">
    <property type="entry name" value="SUBTILASE_ASP"/>
    <property type="match status" value="1"/>
</dbReference>
<keyword evidence="3 5" id="KW-0378">Hydrolase</keyword>
<dbReference type="RefSeq" id="WP_129604148.1">
    <property type="nucleotide sequence ID" value="NZ_SBLB01000006.1"/>
</dbReference>
<evidence type="ECO:0000256" key="5">
    <source>
        <dbReference type="PROSITE-ProRule" id="PRU01240"/>
    </source>
</evidence>
<comment type="caution">
    <text evidence="8">The sequence shown here is derived from an EMBL/GenBank/DDBJ whole genome shotgun (WGS) entry which is preliminary data.</text>
</comment>
<dbReference type="PROSITE" id="PS51892">
    <property type="entry name" value="SUBTILASE"/>
    <property type="match status" value="1"/>
</dbReference>
<evidence type="ECO:0000313" key="9">
    <source>
        <dbReference type="Proteomes" id="UP000290407"/>
    </source>
</evidence>
<dbReference type="EMBL" id="SBLB01000006">
    <property type="protein sequence ID" value="RYC68166.1"/>
    <property type="molecule type" value="Genomic_DNA"/>
</dbReference>
<dbReference type="InterPro" id="IPR015500">
    <property type="entry name" value="Peptidase_S8_subtilisin-rel"/>
</dbReference>
<dbReference type="GO" id="GO:0006508">
    <property type="term" value="P:proteolysis"/>
    <property type="evidence" value="ECO:0007669"/>
    <property type="project" value="UniProtKB-KW"/>
</dbReference>
<dbReference type="Pfam" id="PF00082">
    <property type="entry name" value="Peptidase_S8"/>
    <property type="match status" value="1"/>
</dbReference>
<evidence type="ECO:0000256" key="3">
    <source>
        <dbReference type="ARBA" id="ARBA00022801"/>
    </source>
</evidence>
<dbReference type="InterPro" id="IPR023828">
    <property type="entry name" value="Peptidase_S8_Ser-AS"/>
</dbReference>
<evidence type="ECO:0000256" key="2">
    <source>
        <dbReference type="ARBA" id="ARBA00022670"/>
    </source>
</evidence>
<dbReference type="PANTHER" id="PTHR43806">
    <property type="entry name" value="PEPTIDASE S8"/>
    <property type="match status" value="1"/>
</dbReference>
<dbReference type="PROSITE" id="PS00138">
    <property type="entry name" value="SUBTILASE_SER"/>
    <property type="match status" value="1"/>
</dbReference>
<dbReference type="GO" id="GO:0004252">
    <property type="term" value="F:serine-type endopeptidase activity"/>
    <property type="evidence" value="ECO:0007669"/>
    <property type="project" value="UniProtKB-UniRule"/>
</dbReference>
<keyword evidence="2 5" id="KW-0645">Protease</keyword>
<dbReference type="InterPro" id="IPR023827">
    <property type="entry name" value="Peptidase_S8_Asp-AS"/>
</dbReference>
<feature type="active site" description="Charge relay system" evidence="5">
    <location>
        <position position="335"/>
    </location>
</feature>
<dbReference type="AlphaFoldDB" id="A0A4Q2UGN1"/>
<protein>
    <submittedName>
        <fullName evidence="8">Peptidase S8</fullName>
    </submittedName>
</protein>
<evidence type="ECO:0000256" key="1">
    <source>
        <dbReference type="ARBA" id="ARBA00011073"/>
    </source>
</evidence>
<feature type="domain" description="Peptidase S8/S53" evidence="7">
    <location>
        <begin position="104"/>
        <end position="371"/>
    </location>
</feature>
<dbReference type="InterPro" id="IPR036852">
    <property type="entry name" value="Peptidase_S8/S53_dom_sf"/>
</dbReference>
<keyword evidence="4 5" id="KW-0720">Serine protease</keyword>
<organism evidence="8 9">
    <name type="scientific">Spirosoma sordidisoli</name>
    <dbReference type="NCBI Taxonomy" id="2502893"/>
    <lineage>
        <taxon>Bacteria</taxon>
        <taxon>Pseudomonadati</taxon>
        <taxon>Bacteroidota</taxon>
        <taxon>Cytophagia</taxon>
        <taxon>Cytophagales</taxon>
        <taxon>Cytophagaceae</taxon>
        <taxon>Spirosoma</taxon>
    </lineage>
</organism>
<dbReference type="PRINTS" id="PR00723">
    <property type="entry name" value="SUBTILISIN"/>
</dbReference>
<keyword evidence="9" id="KW-1185">Reference proteome</keyword>
<name>A0A4Q2UGN1_9BACT</name>
<dbReference type="CDD" id="cd07480">
    <property type="entry name" value="Peptidases_S8_12"/>
    <property type="match status" value="1"/>
</dbReference>
<evidence type="ECO:0000313" key="8">
    <source>
        <dbReference type="EMBL" id="RYC68166.1"/>
    </source>
</evidence>
<proteinExistence type="inferred from homology"/>
<accession>A0A4Q2UGN1</accession>
<evidence type="ECO:0000256" key="6">
    <source>
        <dbReference type="RuleBase" id="RU003355"/>
    </source>
</evidence>
<dbReference type="Gene3D" id="3.40.50.200">
    <property type="entry name" value="Peptidase S8/S53 domain"/>
    <property type="match status" value="1"/>
</dbReference>
<dbReference type="InterPro" id="IPR050131">
    <property type="entry name" value="Peptidase_S8_subtilisin-like"/>
</dbReference>
<gene>
    <name evidence="8" type="ORF">EQG79_22215</name>
</gene>
<feature type="active site" description="Charge relay system" evidence="5">
    <location>
        <position position="113"/>
    </location>
</feature>
<reference evidence="8 9" key="1">
    <citation type="submission" date="2019-01" db="EMBL/GenBank/DDBJ databases">
        <title>Spirosoma flava sp. nov., a propanil-degrading bacterium isolated from herbicide-contaminated soil.</title>
        <authorList>
            <person name="Zhang L."/>
            <person name="Jiang J.-D."/>
        </authorList>
    </citation>
    <scope>NUCLEOTIDE SEQUENCE [LARGE SCALE GENOMIC DNA]</scope>
    <source>
        <strain evidence="8 9">TY50</strain>
    </source>
</reference>
<feature type="active site" description="Charge relay system" evidence="5">
    <location>
        <position position="144"/>
    </location>
</feature>
<dbReference type="PANTHER" id="PTHR43806:SF11">
    <property type="entry name" value="CEREVISIN-RELATED"/>
    <property type="match status" value="1"/>
</dbReference>
<sequence>MNEEHIILRAPSVSTRDIFSGRPNIRTPFESLESAAAGLTVEVQNIDRRDLADLTRSPDVVAVAANIPMKLIKPFEVQEVLQPTATSVAWGIQAVGADTSPFTGNGIVVAVLDTGIDATHPAFAGVTLVQQDFTGEGDGDQDGHGTHCAGTIFGRAVNGTRIGVAPGVQKAIIGKVIGNEGGSSAGIINAMQWALQSGANVISMSLGIDFPGLVGQLIDQGMPAELATSQALEGYRANVQLFEKMAQLVRASSGFFQTTLLVAAAGNESQRPRFEIAVSPPAVSDGFISVAALGQNGSTFSVAPFSNTGAIVSGPGVAVTSAKAGGGLVNMSGTSMATPHVAGVAALWAEQLKTNGMLTPNSLTARLVASGVTTNLAVGFDPFDIGTGMVRAPQ</sequence>
<evidence type="ECO:0000256" key="4">
    <source>
        <dbReference type="ARBA" id="ARBA00022825"/>
    </source>
</evidence>
<evidence type="ECO:0000259" key="7">
    <source>
        <dbReference type="Pfam" id="PF00082"/>
    </source>
</evidence>
<dbReference type="InterPro" id="IPR000209">
    <property type="entry name" value="Peptidase_S8/S53_dom"/>
</dbReference>